<protein>
    <recommendedName>
        <fullName evidence="4">Dynactin subunit 6</fullName>
    </recommendedName>
</protein>
<evidence type="ECO:0000313" key="3">
    <source>
        <dbReference type="Proteomes" id="UP001464891"/>
    </source>
</evidence>
<reference evidence="2 3" key="1">
    <citation type="submission" date="2022-04" db="EMBL/GenBank/DDBJ databases">
        <title>Positive selection, recombination, and allopatry shape intraspecific diversity of widespread and dominant cyanobacteria.</title>
        <authorList>
            <person name="Wei J."/>
            <person name="Shu W."/>
            <person name="Hu C."/>
        </authorList>
    </citation>
    <scope>NUCLEOTIDE SEQUENCE [LARGE SCALE GENOMIC DNA]</scope>
    <source>
        <strain evidence="2 3">GB2-A4</strain>
    </source>
</reference>
<feature type="region of interest" description="Disordered" evidence="1">
    <location>
        <begin position="122"/>
        <end position="185"/>
    </location>
</feature>
<accession>A0ABV0J138</accession>
<proteinExistence type="predicted"/>
<gene>
    <name evidence="2" type="ORF">NC998_00150</name>
</gene>
<organism evidence="2 3">
    <name type="scientific">Trichocoleus desertorum GB2-A4</name>
    <dbReference type="NCBI Taxonomy" id="2933944"/>
    <lineage>
        <taxon>Bacteria</taxon>
        <taxon>Bacillati</taxon>
        <taxon>Cyanobacteriota</taxon>
        <taxon>Cyanophyceae</taxon>
        <taxon>Leptolyngbyales</taxon>
        <taxon>Trichocoleusaceae</taxon>
        <taxon>Trichocoleus</taxon>
    </lineage>
</organism>
<comment type="caution">
    <text evidence="2">The sequence shown here is derived from an EMBL/GenBank/DDBJ whole genome shotgun (WGS) entry which is preliminary data.</text>
</comment>
<evidence type="ECO:0008006" key="4">
    <source>
        <dbReference type="Google" id="ProtNLM"/>
    </source>
</evidence>
<sequence>MSLPPLHPPANPEIYVRGDVTIHPSVAIAPGVLIQAESNSRIIINAGVCIGMGSVLHAYKGTLELQEGVNLGAGVLVIGEVTIGANACIGSSATLFNCAIEAGQLLPSGSLYGDSSRQVAVENGSGVSAQTPPEPASAKSEPVTAATTTSAPSETTATPEAASKPTPDQSALATKSPEPPPTQVYGQAYINRLLGTLLPHRQALNQPINDDLANDA</sequence>
<feature type="compositionally biased region" description="Low complexity" evidence="1">
    <location>
        <begin position="140"/>
        <end position="167"/>
    </location>
</feature>
<evidence type="ECO:0000256" key="1">
    <source>
        <dbReference type="SAM" id="MobiDB-lite"/>
    </source>
</evidence>
<dbReference type="SUPFAM" id="SSF51161">
    <property type="entry name" value="Trimeric LpxA-like enzymes"/>
    <property type="match status" value="1"/>
</dbReference>
<dbReference type="InterPro" id="IPR011004">
    <property type="entry name" value="Trimer_LpxA-like_sf"/>
</dbReference>
<dbReference type="EMBL" id="JAMPKM010000001">
    <property type="protein sequence ID" value="MEP0815501.1"/>
    <property type="molecule type" value="Genomic_DNA"/>
</dbReference>
<name>A0ABV0J138_9CYAN</name>
<dbReference type="Gene3D" id="2.160.10.10">
    <property type="entry name" value="Hexapeptide repeat proteins"/>
    <property type="match status" value="1"/>
</dbReference>
<evidence type="ECO:0000313" key="2">
    <source>
        <dbReference type="EMBL" id="MEP0815501.1"/>
    </source>
</evidence>
<dbReference type="RefSeq" id="WP_190431054.1">
    <property type="nucleotide sequence ID" value="NZ_JAMPKM010000001.1"/>
</dbReference>
<dbReference type="Proteomes" id="UP001464891">
    <property type="component" value="Unassembled WGS sequence"/>
</dbReference>
<keyword evidence="3" id="KW-1185">Reference proteome</keyword>